<gene>
    <name evidence="1" type="ORF">OXD698_LOCUS36532</name>
</gene>
<feature type="non-terminal residue" evidence="1">
    <location>
        <position position="1"/>
    </location>
</feature>
<name>A0A819WC36_9BILA</name>
<evidence type="ECO:0000313" key="1">
    <source>
        <dbReference type="EMBL" id="CAF4121875.1"/>
    </source>
</evidence>
<dbReference type="Proteomes" id="UP000663844">
    <property type="component" value="Unassembled WGS sequence"/>
</dbReference>
<protein>
    <submittedName>
        <fullName evidence="1">Uncharacterized protein</fullName>
    </submittedName>
</protein>
<accession>A0A819WC36</accession>
<organism evidence="1 2">
    <name type="scientific">Adineta steineri</name>
    <dbReference type="NCBI Taxonomy" id="433720"/>
    <lineage>
        <taxon>Eukaryota</taxon>
        <taxon>Metazoa</taxon>
        <taxon>Spiralia</taxon>
        <taxon>Gnathifera</taxon>
        <taxon>Rotifera</taxon>
        <taxon>Eurotatoria</taxon>
        <taxon>Bdelloidea</taxon>
        <taxon>Adinetida</taxon>
        <taxon>Adinetidae</taxon>
        <taxon>Adineta</taxon>
    </lineage>
</organism>
<reference evidence="1" key="1">
    <citation type="submission" date="2021-02" db="EMBL/GenBank/DDBJ databases">
        <authorList>
            <person name="Nowell W R."/>
        </authorList>
    </citation>
    <scope>NUCLEOTIDE SEQUENCE</scope>
</reference>
<dbReference type="AlphaFoldDB" id="A0A819WC36"/>
<proteinExistence type="predicted"/>
<comment type="caution">
    <text evidence="1">The sequence shown here is derived from an EMBL/GenBank/DDBJ whole genome shotgun (WGS) entry which is preliminary data.</text>
</comment>
<evidence type="ECO:0000313" key="2">
    <source>
        <dbReference type="Proteomes" id="UP000663844"/>
    </source>
</evidence>
<dbReference type="EMBL" id="CAJOAZ010006053">
    <property type="protein sequence ID" value="CAF4121875.1"/>
    <property type="molecule type" value="Genomic_DNA"/>
</dbReference>
<sequence>YMHVTLLRHTRVIVQQIYSSLSPSRRVKFDASLRTQKFPHFFMVKPTGSTAQYFRTIAEGIYGGSSTAIDTKKRKTKEEKFRKQFRLTKHQV</sequence>